<dbReference type="InterPro" id="IPR004330">
    <property type="entry name" value="FAR1_DNA_bnd_dom"/>
</dbReference>
<reference evidence="3 4" key="1">
    <citation type="submission" date="2019-12" db="EMBL/GenBank/DDBJ databases">
        <authorList>
            <person name="Alioto T."/>
            <person name="Alioto T."/>
            <person name="Gomez Garrido J."/>
        </authorList>
    </citation>
    <scope>NUCLEOTIDE SEQUENCE [LARGE SCALE GENOMIC DNA]</scope>
</reference>
<dbReference type="EMBL" id="CACTIH010007292">
    <property type="protein sequence ID" value="CAA3008225.1"/>
    <property type="molecule type" value="Genomic_DNA"/>
</dbReference>
<dbReference type="PANTHER" id="PTHR46328">
    <property type="entry name" value="FAR-RED IMPAIRED RESPONSIVE (FAR1) FAMILY PROTEIN-RELATED"/>
    <property type="match status" value="1"/>
</dbReference>
<evidence type="ECO:0000259" key="2">
    <source>
        <dbReference type="Pfam" id="PF03101"/>
    </source>
</evidence>
<sequence>MISTKKETLEEDGPTVLEVPEVGMMLKDEKELWDFYKRYAYHIGFPIRRRNSKKGDDGKMKYMTLTCGREGRRPTSTSGSSKPQPTTQIDCKARVIVSVDVYGIWRINTVHLDHNHKTSPSKSRLYCCN</sequence>
<dbReference type="Gramene" id="OE9A010011T1">
    <property type="protein sequence ID" value="OE9A010011C1"/>
    <property type="gene ID" value="OE9A010011"/>
</dbReference>
<keyword evidence="4" id="KW-1185">Reference proteome</keyword>
<feature type="region of interest" description="Disordered" evidence="1">
    <location>
        <begin position="51"/>
        <end position="87"/>
    </location>
</feature>
<evidence type="ECO:0000313" key="3">
    <source>
        <dbReference type="EMBL" id="CAA3008225.1"/>
    </source>
</evidence>
<dbReference type="AlphaFoldDB" id="A0A8S0TW47"/>
<evidence type="ECO:0000313" key="4">
    <source>
        <dbReference type="Proteomes" id="UP000594638"/>
    </source>
</evidence>
<dbReference type="PANTHER" id="PTHR46328:SF35">
    <property type="entry name" value="PROTEIN FAR1-RELATED SEQUENCE 5-LIKE"/>
    <property type="match status" value="1"/>
</dbReference>
<feature type="domain" description="FAR1" evidence="2">
    <location>
        <begin position="34"/>
        <end position="118"/>
    </location>
</feature>
<evidence type="ECO:0000256" key="1">
    <source>
        <dbReference type="SAM" id="MobiDB-lite"/>
    </source>
</evidence>
<gene>
    <name evidence="3" type="ORF">OLEA9_A010011</name>
</gene>
<dbReference type="Pfam" id="PF03101">
    <property type="entry name" value="FAR1"/>
    <property type="match status" value="1"/>
</dbReference>
<proteinExistence type="predicted"/>
<comment type="caution">
    <text evidence="3">The sequence shown here is derived from an EMBL/GenBank/DDBJ whole genome shotgun (WGS) entry which is preliminary data.</text>
</comment>
<organism evidence="3 4">
    <name type="scientific">Olea europaea subsp. europaea</name>
    <dbReference type="NCBI Taxonomy" id="158383"/>
    <lineage>
        <taxon>Eukaryota</taxon>
        <taxon>Viridiplantae</taxon>
        <taxon>Streptophyta</taxon>
        <taxon>Embryophyta</taxon>
        <taxon>Tracheophyta</taxon>
        <taxon>Spermatophyta</taxon>
        <taxon>Magnoliopsida</taxon>
        <taxon>eudicotyledons</taxon>
        <taxon>Gunneridae</taxon>
        <taxon>Pentapetalae</taxon>
        <taxon>asterids</taxon>
        <taxon>lamiids</taxon>
        <taxon>Lamiales</taxon>
        <taxon>Oleaceae</taxon>
        <taxon>Oleeae</taxon>
        <taxon>Olea</taxon>
    </lineage>
</organism>
<protein>
    <recommendedName>
        <fullName evidence="2">FAR1 domain-containing protein</fullName>
    </recommendedName>
</protein>
<feature type="compositionally biased region" description="Polar residues" evidence="1">
    <location>
        <begin position="74"/>
        <end position="87"/>
    </location>
</feature>
<name>A0A8S0TW47_OLEEU</name>
<dbReference type="Proteomes" id="UP000594638">
    <property type="component" value="Unassembled WGS sequence"/>
</dbReference>
<accession>A0A8S0TW47</accession>
<dbReference type="OrthoDB" id="747268at2759"/>